<sequence>MNDITFSEHSIIESQEYESSLDHSVKTDRLTESLRELSRFEDSGDISGSNHDVFSFCDDTPPTVQAFDLREEDLFEESSEISKELSLISSDLQTSGCSTESEPFGNLHFIEPLMTSTPRKQKERPRWFQKKFEDFQSVKEGKFHFILHGHGVCLKSWLIAHGIKKSIYYKERKTWMTRDEGPLSSVRKLTSEKRLHAINWFGEYIAMRGENPPHIQEIWLPFGLRKNEVYSRYEVETEEESRDRVSYQTFLNIWKDHFSHVKIKQSNLFTRCTTCDKLDRELHKQLNPEKKRDIFIKKQEHLHRQMKEKSAYYRRKTVSRRRPDRYISLIIDGMDQSKTNIPHFKGRPSKGKSLPPVLYLQADNCFRENKNKFVLSFLELLVRRRIFYEVQLSFLHVGHTHEDIDQMFSVIADNLRHKDAATLPEMSDILYSAEELRGCFDISGWLSPCLKGVKYHTRTNTFRYRLNEMTGDVHIYYRKNVDHSWKTLNGSFFKQRVDGSIMMPTAAPPLLLASFEKIDIQNIKKSLSIWSKMMSVSENTWWEKFISLLGQSQGNTNSYSRKGAIWYLPKIPNYNPHALQDTENNHPAVPEDLQRLLTNEDENPEVTFFL</sequence>
<feature type="domain" description="DUF7869" evidence="1">
    <location>
        <begin position="350"/>
        <end position="479"/>
    </location>
</feature>
<evidence type="ECO:0000313" key="3">
    <source>
        <dbReference type="Proteomes" id="UP000005408"/>
    </source>
</evidence>
<proteinExistence type="predicted"/>
<accession>A0A8W8JJX8</accession>
<protein>
    <recommendedName>
        <fullName evidence="1">DUF7869 domain-containing protein</fullName>
    </recommendedName>
</protein>
<reference evidence="2" key="1">
    <citation type="submission" date="2022-08" db="UniProtKB">
        <authorList>
            <consortium name="EnsemblMetazoa"/>
        </authorList>
    </citation>
    <scope>IDENTIFICATION</scope>
    <source>
        <strain evidence="2">05x7-T-G4-1.051#20</strain>
    </source>
</reference>
<evidence type="ECO:0000313" key="2">
    <source>
        <dbReference type="EnsemblMetazoa" id="G18918.1:cds"/>
    </source>
</evidence>
<organism evidence="2 3">
    <name type="scientific">Magallana gigas</name>
    <name type="common">Pacific oyster</name>
    <name type="synonym">Crassostrea gigas</name>
    <dbReference type="NCBI Taxonomy" id="29159"/>
    <lineage>
        <taxon>Eukaryota</taxon>
        <taxon>Metazoa</taxon>
        <taxon>Spiralia</taxon>
        <taxon>Lophotrochozoa</taxon>
        <taxon>Mollusca</taxon>
        <taxon>Bivalvia</taxon>
        <taxon>Autobranchia</taxon>
        <taxon>Pteriomorphia</taxon>
        <taxon>Ostreida</taxon>
        <taxon>Ostreoidea</taxon>
        <taxon>Ostreidae</taxon>
        <taxon>Magallana</taxon>
    </lineage>
</organism>
<dbReference type="AlphaFoldDB" id="A0A8W8JJX8"/>
<keyword evidence="3" id="KW-1185">Reference proteome</keyword>
<dbReference type="PANTHER" id="PTHR33153:SF3">
    <property type="entry name" value="TRAFFICKING PROTEIN PARTICLE COMPLEX SUBUNIT 11 DOMAIN-CONTAINING PROTEIN"/>
    <property type="match status" value="1"/>
</dbReference>
<dbReference type="Pfam" id="PF25273">
    <property type="entry name" value="DUF7869"/>
    <property type="match status" value="1"/>
</dbReference>
<dbReference type="Proteomes" id="UP000005408">
    <property type="component" value="Unassembled WGS sequence"/>
</dbReference>
<dbReference type="PANTHER" id="PTHR33153">
    <property type="entry name" value="MYND-TYPE DOMAIN-CONTAINING PROTEIN"/>
    <property type="match status" value="1"/>
</dbReference>
<dbReference type="InterPro" id="IPR057191">
    <property type="entry name" value="DUF7869"/>
</dbReference>
<name>A0A8W8JJX8_MAGGI</name>
<dbReference type="EnsemblMetazoa" id="G18918.1">
    <property type="protein sequence ID" value="G18918.1:cds"/>
    <property type="gene ID" value="G18918"/>
</dbReference>
<evidence type="ECO:0000259" key="1">
    <source>
        <dbReference type="Pfam" id="PF25273"/>
    </source>
</evidence>